<dbReference type="SUPFAM" id="SSF52374">
    <property type="entry name" value="Nucleotidylyl transferase"/>
    <property type="match status" value="1"/>
</dbReference>
<name>A0A8C4Q6V1_EPTBU</name>
<organism evidence="12 13">
    <name type="scientific">Eptatretus burgeri</name>
    <name type="common">Inshore hagfish</name>
    <dbReference type="NCBI Taxonomy" id="7764"/>
    <lineage>
        <taxon>Eukaryota</taxon>
        <taxon>Metazoa</taxon>
        <taxon>Chordata</taxon>
        <taxon>Craniata</taxon>
        <taxon>Vertebrata</taxon>
        <taxon>Cyclostomata</taxon>
        <taxon>Myxini</taxon>
        <taxon>Myxiniformes</taxon>
        <taxon>Myxinidae</taxon>
        <taxon>Eptatretinae</taxon>
        <taxon>Eptatretus</taxon>
    </lineage>
</organism>
<evidence type="ECO:0000256" key="6">
    <source>
        <dbReference type="ARBA" id="ARBA00022917"/>
    </source>
</evidence>
<dbReference type="FunFam" id="3.40.50.620:FF:000020">
    <property type="entry name" value="Valine--tRNA ligase, mitochondrial"/>
    <property type="match status" value="1"/>
</dbReference>
<evidence type="ECO:0000256" key="1">
    <source>
        <dbReference type="ARBA" id="ARBA00005594"/>
    </source>
</evidence>
<accession>A0A8C4Q6V1</accession>
<dbReference type="PANTHER" id="PTHR11946">
    <property type="entry name" value="VALYL-TRNA SYNTHETASES"/>
    <property type="match status" value="1"/>
</dbReference>
<dbReference type="EC" id="6.1.1.9" evidence="2"/>
<evidence type="ECO:0000256" key="9">
    <source>
        <dbReference type="ARBA" id="ARBA00047552"/>
    </source>
</evidence>
<dbReference type="AlphaFoldDB" id="A0A8C4Q6V1"/>
<evidence type="ECO:0000313" key="13">
    <source>
        <dbReference type="Proteomes" id="UP000694388"/>
    </source>
</evidence>
<proteinExistence type="inferred from homology"/>
<protein>
    <recommendedName>
        <fullName evidence="2">valine--tRNA ligase</fullName>
        <ecNumber evidence="2">6.1.1.9</ecNumber>
    </recommendedName>
    <alternativeName>
        <fullName evidence="8">Valyl-tRNA synthetase</fullName>
    </alternativeName>
</protein>
<reference evidence="12" key="2">
    <citation type="submission" date="2025-09" db="UniProtKB">
        <authorList>
            <consortium name="Ensembl"/>
        </authorList>
    </citation>
    <scope>IDENTIFICATION</scope>
</reference>
<reference evidence="12" key="1">
    <citation type="submission" date="2025-08" db="UniProtKB">
        <authorList>
            <consortium name="Ensembl"/>
        </authorList>
    </citation>
    <scope>IDENTIFICATION</scope>
</reference>
<evidence type="ECO:0000256" key="3">
    <source>
        <dbReference type="ARBA" id="ARBA00022598"/>
    </source>
</evidence>
<dbReference type="Ensembl" id="ENSEBUT00000011479.1">
    <property type="protein sequence ID" value="ENSEBUP00000010922.1"/>
    <property type="gene ID" value="ENSEBUG00000007020.1"/>
</dbReference>
<evidence type="ECO:0000256" key="7">
    <source>
        <dbReference type="ARBA" id="ARBA00023146"/>
    </source>
</evidence>
<dbReference type="Pfam" id="PF00133">
    <property type="entry name" value="tRNA-synt_1"/>
    <property type="match status" value="1"/>
</dbReference>
<feature type="compositionally biased region" description="Low complexity" evidence="10">
    <location>
        <begin position="37"/>
        <end position="46"/>
    </location>
</feature>
<dbReference type="GeneTree" id="ENSGT00940000157775"/>
<keyword evidence="3" id="KW-0436">Ligase</keyword>
<dbReference type="PANTHER" id="PTHR11946:SF109">
    <property type="entry name" value="VALINE--TRNA LIGASE"/>
    <property type="match status" value="1"/>
</dbReference>
<keyword evidence="6" id="KW-0648">Protein biosynthesis</keyword>
<feature type="domain" description="Aminoacyl-tRNA synthetase class Ia" evidence="11">
    <location>
        <begin position="137"/>
        <end position="322"/>
    </location>
</feature>
<dbReference type="InterPro" id="IPR002300">
    <property type="entry name" value="aa-tRNA-synth_Ia"/>
</dbReference>
<dbReference type="GO" id="GO:0006438">
    <property type="term" value="P:valyl-tRNA aminoacylation"/>
    <property type="evidence" value="ECO:0007669"/>
    <property type="project" value="InterPro"/>
</dbReference>
<comment type="catalytic activity">
    <reaction evidence="9">
        <text>tRNA(Val) + L-valine + ATP = L-valyl-tRNA(Val) + AMP + diphosphate</text>
        <dbReference type="Rhea" id="RHEA:10704"/>
        <dbReference type="Rhea" id="RHEA-COMP:9672"/>
        <dbReference type="Rhea" id="RHEA-COMP:9708"/>
        <dbReference type="ChEBI" id="CHEBI:30616"/>
        <dbReference type="ChEBI" id="CHEBI:33019"/>
        <dbReference type="ChEBI" id="CHEBI:57762"/>
        <dbReference type="ChEBI" id="CHEBI:78442"/>
        <dbReference type="ChEBI" id="CHEBI:78537"/>
        <dbReference type="ChEBI" id="CHEBI:456215"/>
        <dbReference type="EC" id="6.1.1.9"/>
    </reaction>
</comment>
<evidence type="ECO:0000256" key="5">
    <source>
        <dbReference type="ARBA" id="ARBA00022840"/>
    </source>
</evidence>
<dbReference type="InterPro" id="IPR014729">
    <property type="entry name" value="Rossmann-like_a/b/a_fold"/>
</dbReference>
<keyword evidence="7" id="KW-0030">Aminoacyl-tRNA synthetase</keyword>
<evidence type="ECO:0000313" key="12">
    <source>
        <dbReference type="Ensembl" id="ENSEBUP00000010922.1"/>
    </source>
</evidence>
<evidence type="ECO:0000259" key="11">
    <source>
        <dbReference type="Pfam" id="PF00133"/>
    </source>
</evidence>
<dbReference type="OMA" id="RRWESHG"/>
<evidence type="ECO:0000256" key="10">
    <source>
        <dbReference type="SAM" id="MobiDB-lite"/>
    </source>
</evidence>
<keyword evidence="13" id="KW-1185">Reference proteome</keyword>
<comment type="similarity">
    <text evidence="1">Belongs to the class-I aminoacyl-tRNA synthetase family.</text>
</comment>
<keyword evidence="5" id="KW-0067">ATP-binding</keyword>
<sequence length="356" mass="40582">MTQDERAKFPHVHRWFHAMSSHPPIRALLEESGTPGGLPSTTTAPAVKQSGAPSDNVILKTPTQLKKEAKKKEKMEKFLQKQDKLKEKTTEKSKAEKKEKKELEVITYDIPTAPGQKKDLSGPMPDSYSPRYVEAAWYSWWEKMGFFRPEYRRSSVSEHNPKGVFMMCIPPPNVTGNLHLGHALTNAVEDSLTRWNRMCGKTTLWNPGCDHAGIATQVVVEKKIWRENGLTRHDIGREKFVQEIWKWKEQKGDRIYHQLRMLGSSLDWDRACFTMDPKLSRSVKEAFVRLHDLGIIYRSVPVNWSCRLNSAISDIEVDKKELAGRTLLSVPGYSEKVEFGVLVSFAYPVEGSGNDV</sequence>
<keyword evidence="4" id="KW-0547">Nucleotide-binding</keyword>
<dbReference type="PROSITE" id="PS00178">
    <property type="entry name" value="AA_TRNA_LIGASE_I"/>
    <property type="match status" value="1"/>
</dbReference>
<dbReference type="InterPro" id="IPR002303">
    <property type="entry name" value="Valyl-tRNA_ligase"/>
</dbReference>
<dbReference type="GO" id="GO:0004832">
    <property type="term" value="F:valine-tRNA ligase activity"/>
    <property type="evidence" value="ECO:0007669"/>
    <property type="project" value="UniProtKB-EC"/>
</dbReference>
<evidence type="ECO:0000256" key="2">
    <source>
        <dbReference type="ARBA" id="ARBA00013169"/>
    </source>
</evidence>
<dbReference type="InterPro" id="IPR001412">
    <property type="entry name" value="aa-tRNA-synth_I_CS"/>
</dbReference>
<evidence type="ECO:0000256" key="4">
    <source>
        <dbReference type="ARBA" id="ARBA00022741"/>
    </source>
</evidence>
<dbReference type="GO" id="GO:0005829">
    <property type="term" value="C:cytosol"/>
    <property type="evidence" value="ECO:0007669"/>
    <property type="project" value="TreeGrafter"/>
</dbReference>
<dbReference type="Proteomes" id="UP000694388">
    <property type="component" value="Unplaced"/>
</dbReference>
<dbReference type="Gene3D" id="3.40.50.620">
    <property type="entry name" value="HUPs"/>
    <property type="match status" value="1"/>
</dbReference>
<dbReference type="GO" id="GO:0005524">
    <property type="term" value="F:ATP binding"/>
    <property type="evidence" value="ECO:0007669"/>
    <property type="project" value="UniProtKB-KW"/>
</dbReference>
<feature type="region of interest" description="Disordered" evidence="10">
    <location>
        <begin position="27"/>
        <end position="73"/>
    </location>
</feature>
<evidence type="ECO:0000256" key="8">
    <source>
        <dbReference type="ARBA" id="ARBA00029936"/>
    </source>
</evidence>